<keyword evidence="10" id="KW-0031">Aminopeptidase</keyword>
<evidence type="ECO:0000313" key="10">
    <source>
        <dbReference type="EMBL" id="ACN15829.1"/>
    </source>
</evidence>
<keyword evidence="5" id="KW-0862">Zinc</keyword>
<dbReference type="EMBL" id="CP001087">
    <property type="protein sequence ID" value="ACN15829.1"/>
    <property type="molecule type" value="Genomic_DNA"/>
</dbReference>
<dbReference type="Gene3D" id="3.30.70.360">
    <property type="match status" value="1"/>
</dbReference>
<dbReference type="NCBIfam" id="TIGR01883">
    <property type="entry name" value="PepT-like"/>
    <property type="match status" value="1"/>
</dbReference>
<dbReference type="Gene3D" id="3.40.630.10">
    <property type="entry name" value="Zn peptidases"/>
    <property type="match status" value="1"/>
</dbReference>
<dbReference type="InterPro" id="IPR036264">
    <property type="entry name" value="Bact_exopeptidase_dim_dom"/>
</dbReference>
<evidence type="ECO:0000256" key="2">
    <source>
        <dbReference type="ARBA" id="ARBA00022670"/>
    </source>
</evidence>
<evidence type="ECO:0000256" key="4">
    <source>
        <dbReference type="ARBA" id="ARBA00022801"/>
    </source>
</evidence>
<dbReference type="PANTHER" id="PTHR42994">
    <property type="entry name" value="PEPTIDASE T"/>
    <property type="match status" value="1"/>
</dbReference>
<dbReference type="GO" id="GO:0045148">
    <property type="term" value="F:tripeptide aminopeptidase activity"/>
    <property type="evidence" value="ECO:0007669"/>
    <property type="project" value="UniProtKB-EC"/>
</dbReference>
<comment type="cofactor">
    <cofactor evidence="1">
        <name>Zn(2+)</name>
        <dbReference type="ChEBI" id="CHEBI:29105"/>
    </cofactor>
</comment>
<dbReference type="SUPFAM" id="SSF53187">
    <property type="entry name" value="Zn-dependent exopeptidases"/>
    <property type="match status" value="1"/>
</dbReference>
<organism evidence="10 11">
    <name type="scientific">Desulforapulum autotrophicum (strain ATCC 43914 / DSM 3382 / VKM B-1955 / HRM2)</name>
    <name type="common">Desulfobacterium autotrophicum</name>
    <dbReference type="NCBI Taxonomy" id="177437"/>
    <lineage>
        <taxon>Bacteria</taxon>
        <taxon>Pseudomonadati</taxon>
        <taxon>Thermodesulfobacteriota</taxon>
        <taxon>Desulfobacteria</taxon>
        <taxon>Desulfobacterales</taxon>
        <taxon>Desulfobacteraceae</taxon>
        <taxon>Desulforapulum</taxon>
    </lineage>
</organism>
<sequence length="379" mass="40428">MINTKRLSQRFVMLAQTDSVSRQEAAVAEKLEKILTGLGGGVVFDNAGERVGGDCGNLVAKFKGTVDCEPLLLSGHMDTVEPGRGVKVIFKDGVFTSDGTTILGSDDKSALAIILEVMDVIRENKLPHPPIEVVFTICEEIGLLGAKNLDYSLLDSKIGYILDSTDTDGVVTRAPASTRFTINIHGRASHAGVAPELGINAICVAARAIDSLTLGRIDAETTCNIGKIQGGKATNIIPEFVSVDGEARSHDTQKLKTITDTMIKAFHDAARAFRQKGETLPRIEVMVDQDYPATHIPDDHEVVMLARKAAQNLGKKMEPKTIGGGADANIFFNKGIVAGVLGTGMTDVHTVKENIKLSDMVDTAEILLEIIAIKAGQGI</sequence>
<dbReference type="GO" id="GO:0046872">
    <property type="term" value="F:metal ion binding"/>
    <property type="evidence" value="ECO:0007669"/>
    <property type="project" value="UniProtKB-UniRule"/>
</dbReference>
<dbReference type="eggNOG" id="COG2195">
    <property type="taxonomic scope" value="Bacteria"/>
</dbReference>
<dbReference type="RefSeq" id="WP_015904592.1">
    <property type="nucleotide sequence ID" value="NC_012108.1"/>
</dbReference>
<feature type="binding site" evidence="8">
    <location>
        <position position="260"/>
    </location>
    <ligand>
        <name>Zn(2+)</name>
        <dbReference type="ChEBI" id="CHEBI:29105"/>
        <label>1</label>
    </ligand>
</feature>
<dbReference type="InterPro" id="IPR011650">
    <property type="entry name" value="Peptidase_M20_dimer"/>
</dbReference>
<comment type="similarity">
    <text evidence="7">Belongs to the peptidase M42 family.</text>
</comment>
<dbReference type="PANTHER" id="PTHR42994:SF2">
    <property type="entry name" value="PEPTIDASE"/>
    <property type="match status" value="1"/>
</dbReference>
<evidence type="ECO:0000256" key="7">
    <source>
        <dbReference type="PIRNR" id="PIRNR001123"/>
    </source>
</evidence>
<dbReference type="SUPFAM" id="SSF55031">
    <property type="entry name" value="Bacterial exopeptidase dimerisation domain"/>
    <property type="match status" value="1"/>
</dbReference>
<protein>
    <submittedName>
        <fullName evidence="10">PepT</fullName>
        <ecNumber evidence="10">3.4.11.4</ecNumber>
    </submittedName>
</protein>
<evidence type="ECO:0000256" key="3">
    <source>
        <dbReference type="ARBA" id="ARBA00022723"/>
    </source>
</evidence>
<evidence type="ECO:0000313" key="11">
    <source>
        <dbReference type="Proteomes" id="UP000000442"/>
    </source>
</evidence>
<dbReference type="AlphaFoldDB" id="C0QI93"/>
<accession>C0QI93</accession>
<keyword evidence="11" id="KW-1185">Reference proteome</keyword>
<reference evidence="10 11" key="1">
    <citation type="journal article" date="2009" name="Environ. Microbiol.">
        <title>Genome sequence of Desulfobacterium autotrophicum HRM2, a marine sulfate reducer oxidizing organic carbon completely to carbon dioxide.</title>
        <authorList>
            <person name="Strittmatter A.W."/>
            <person name="Liesegang H."/>
            <person name="Rabus R."/>
            <person name="Decker I."/>
            <person name="Amann J."/>
            <person name="Andres S."/>
            <person name="Henne A."/>
            <person name="Fricke W.F."/>
            <person name="Martinez-Arias R."/>
            <person name="Bartels D."/>
            <person name="Goesmann A."/>
            <person name="Krause L."/>
            <person name="Puehler A."/>
            <person name="Klenk H.P."/>
            <person name="Richter M."/>
            <person name="Schuler M."/>
            <person name="Gloeckner F.O."/>
            <person name="Meyerdierks A."/>
            <person name="Gottschalk G."/>
            <person name="Amann R."/>
        </authorList>
    </citation>
    <scope>NUCLEOTIDE SEQUENCE [LARGE SCALE GENOMIC DNA]</scope>
    <source>
        <strain evidence="11">ATCC 43914 / DSM 3382 / HRM2</strain>
    </source>
</reference>
<name>C0QI93_DESAH</name>
<dbReference type="Pfam" id="PF01546">
    <property type="entry name" value="Peptidase_M20"/>
    <property type="match status" value="1"/>
</dbReference>
<evidence type="ECO:0000256" key="5">
    <source>
        <dbReference type="ARBA" id="ARBA00022833"/>
    </source>
</evidence>
<dbReference type="GO" id="GO:0008237">
    <property type="term" value="F:metallopeptidase activity"/>
    <property type="evidence" value="ECO:0007669"/>
    <property type="project" value="UniProtKB-KW"/>
</dbReference>
<dbReference type="Pfam" id="PF07687">
    <property type="entry name" value="M20_dimer"/>
    <property type="match status" value="1"/>
</dbReference>
<comment type="cofactor">
    <cofactor evidence="8">
        <name>a divalent metal cation</name>
        <dbReference type="ChEBI" id="CHEBI:60240"/>
    </cofactor>
    <text evidence="8">Binds 2 divalent metal cations per subunit.</text>
</comment>
<dbReference type="InterPro" id="IPR001261">
    <property type="entry name" value="ArgE/DapE_CS"/>
</dbReference>
<evidence type="ECO:0000259" key="9">
    <source>
        <dbReference type="Pfam" id="PF07687"/>
    </source>
</evidence>
<keyword evidence="3 8" id="KW-0479">Metal-binding</keyword>
<dbReference type="PIRSF" id="PIRSF001123">
    <property type="entry name" value="PepA_GA"/>
    <property type="match status" value="1"/>
</dbReference>
<dbReference type="InterPro" id="IPR008007">
    <property type="entry name" value="Peptidase_M42"/>
</dbReference>
<dbReference type="HOGENOM" id="CLU_021802_6_0_7"/>
<evidence type="ECO:0000256" key="6">
    <source>
        <dbReference type="ARBA" id="ARBA00023049"/>
    </source>
</evidence>
<dbReference type="STRING" id="177437.HRM2_27370"/>
<dbReference type="Proteomes" id="UP000000442">
    <property type="component" value="Chromosome"/>
</dbReference>
<gene>
    <name evidence="10" type="primary">pepT</name>
    <name evidence="10" type="ordered locus">HRM2_27370</name>
</gene>
<keyword evidence="2" id="KW-0645">Protease</keyword>
<dbReference type="KEGG" id="dat:HRM2_27370"/>
<feature type="domain" description="Peptidase M20 dimerisation" evidence="9">
    <location>
        <begin position="178"/>
        <end position="270"/>
    </location>
</feature>
<dbReference type="PROSITE" id="PS00758">
    <property type="entry name" value="ARGE_DAPE_CPG2_1"/>
    <property type="match status" value="1"/>
</dbReference>
<evidence type="ECO:0000256" key="8">
    <source>
        <dbReference type="PIRSR" id="PIRSR001123-2"/>
    </source>
</evidence>
<dbReference type="InterPro" id="IPR010162">
    <property type="entry name" value="PepT-like"/>
</dbReference>
<dbReference type="InterPro" id="IPR002933">
    <property type="entry name" value="Peptidase_M20"/>
</dbReference>
<proteinExistence type="inferred from homology"/>
<dbReference type="EC" id="3.4.11.4" evidence="10"/>
<dbReference type="GO" id="GO:0006508">
    <property type="term" value="P:proteolysis"/>
    <property type="evidence" value="ECO:0007669"/>
    <property type="project" value="UniProtKB-KW"/>
</dbReference>
<dbReference type="OrthoDB" id="9809784at2"/>
<keyword evidence="6" id="KW-0482">Metalloprotease</keyword>
<keyword evidence="4 10" id="KW-0378">Hydrolase</keyword>
<evidence type="ECO:0000256" key="1">
    <source>
        <dbReference type="ARBA" id="ARBA00001947"/>
    </source>
</evidence>